<dbReference type="EMBL" id="JPVP01000060">
    <property type="protein sequence ID" value="KGR82008.1"/>
    <property type="molecule type" value="Genomic_DNA"/>
</dbReference>
<dbReference type="Pfam" id="PF11368">
    <property type="entry name" value="DUF3169"/>
    <property type="match status" value="1"/>
</dbReference>
<evidence type="ECO:0008006" key="4">
    <source>
        <dbReference type="Google" id="ProtNLM"/>
    </source>
</evidence>
<gene>
    <name evidence="2" type="ORF">CD32_22200</name>
</gene>
<organism evidence="2 3">
    <name type="scientific">Lysinibacillus odysseyi 34hs-1 = NBRC 100172</name>
    <dbReference type="NCBI Taxonomy" id="1220589"/>
    <lineage>
        <taxon>Bacteria</taxon>
        <taxon>Bacillati</taxon>
        <taxon>Bacillota</taxon>
        <taxon>Bacilli</taxon>
        <taxon>Bacillales</taxon>
        <taxon>Bacillaceae</taxon>
        <taxon>Lysinibacillus</taxon>
    </lineage>
</organism>
<reference evidence="2 3" key="1">
    <citation type="submission" date="2014-02" db="EMBL/GenBank/DDBJ databases">
        <title>Draft genome sequence of Lysinibacillus odysseyi NBRC 100172.</title>
        <authorList>
            <person name="Zhang F."/>
            <person name="Wang G."/>
            <person name="Zhang L."/>
        </authorList>
    </citation>
    <scope>NUCLEOTIDE SEQUENCE [LARGE SCALE GENOMIC DNA]</scope>
    <source>
        <strain evidence="2 3">NBRC 100172</strain>
    </source>
</reference>
<accession>A0A0A3IGQ9</accession>
<dbReference type="AlphaFoldDB" id="A0A0A3IGQ9"/>
<proteinExistence type="predicted"/>
<feature type="transmembrane region" description="Helical" evidence="1">
    <location>
        <begin position="38"/>
        <end position="58"/>
    </location>
</feature>
<protein>
    <recommendedName>
        <fullName evidence="4">DUF3169 domain-containing protein</fullName>
    </recommendedName>
</protein>
<dbReference type="eggNOG" id="ENOG503219D">
    <property type="taxonomic scope" value="Bacteria"/>
</dbReference>
<keyword evidence="1" id="KW-0812">Transmembrane</keyword>
<keyword evidence="1" id="KW-0472">Membrane</keyword>
<evidence type="ECO:0000256" key="1">
    <source>
        <dbReference type="SAM" id="Phobius"/>
    </source>
</evidence>
<comment type="caution">
    <text evidence="2">The sequence shown here is derived from an EMBL/GenBank/DDBJ whole genome shotgun (WGS) entry which is preliminary data.</text>
</comment>
<dbReference type="RefSeq" id="WP_036159136.1">
    <property type="nucleotide sequence ID" value="NZ_AVCX01000001.1"/>
</dbReference>
<feature type="transmembrane region" description="Helical" evidence="1">
    <location>
        <begin position="86"/>
        <end position="106"/>
    </location>
</feature>
<keyword evidence="1" id="KW-1133">Transmembrane helix</keyword>
<feature type="transmembrane region" description="Helical" evidence="1">
    <location>
        <begin position="7"/>
        <end position="26"/>
    </location>
</feature>
<keyword evidence="3" id="KW-1185">Reference proteome</keyword>
<dbReference type="OrthoDB" id="2199273at2"/>
<evidence type="ECO:0000313" key="2">
    <source>
        <dbReference type="EMBL" id="KGR82008.1"/>
    </source>
</evidence>
<feature type="transmembrane region" description="Helical" evidence="1">
    <location>
        <begin position="112"/>
        <end position="135"/>
    </location>
</feature>
<dbReference type="Proteomes" id="UP000030437">
    <property type="component" value="Unassembled WGS sequence"/>
</dbReference>
<dbReference type="InterPro" id="IPR021509">
    <property type="entry name" value="DUF3169"/>
</dbReference>
<feature type="transmembrane region" description="Helical" evidence="1">
    <location>
        <begin position="178"/>
        <end position="196"/>
    </location>
</feature>
<name>A0A0A3IGQ9_9BACI</name>
<sequence length="226" mass="25000">MKRIGQGFIGGLIGFLGTFAIMNGNIKLPFARYSFELNVALLLIGAGLIIATVVYYVLIKQTAKKEVSGEEEDALDEWKYKKFSDFSLFAQSALIVNLLLACTSTLTEQPLWMIVTSGVFLAIITLLSLIMPTLLKAVYPERPLPATDDKDYAKKLLEMSDEGERHVMLKGLYKSFNSVNLLLFVGILLLLFYSLATGASQLFGIIVIAAVLLFTNIQYIRSVKGK</sequence>
<feature type="transmembrane region" description="Helical" evidence="1">
    <location>
        <begin position="202"/>
        <end position="220"/>
    </location>
</feature>
<dbReference type="STRING" id="1220589.CD32_22200"/>
<evidence type="ECO:0000313" key="3">
    <source>
        <dbReference type="Proteomes" id="UP000030437"/>
    </source>
</evidence>